<comment type="caution">
    <text evidence="1">The sequence shown here is derived from an EMBL/GenBank/DDBJ whole genome shotgun (WGS) entry which is preliminary data.</text>
</comment>
<evidence type="ECO:0000313" key="2">
    <source>
        <dbReference type="Proteomes" id="UP000289738"/>
    </source>
</evidence>
<sequence>MRGFKRFHLVNKTNKASPRSSKYTGGLTTFMKKKSRLSRSLEREATLVENFKYSHTLKANKERFADERSAARYAIAHEDYTQRLKVATQQSYLSRDDPGSNASVVDPDRVWCETVSEPYKNHVYGLGLFFFSDLHTSTLAASFASASATSLADLEEVVDLRKEVQKLTGELHQQTQQSRQRYNELLARVKDTDAIRSKLMEKLKLLEHL</sequence>
<accession>A0A445BLZ5</accession>
<gene>
    <name evidence="1" type="ORF">Ahy_A09g045291</name>
</gene>
<proteinExistence type="predicted"/>
<keyword evidence="2" id="KW-1185">Reference proteome</keyword>
<reference evidence="1 2" key="1">
    <citation type="submission" date="2019-01" db="EMBL/GenBank/DDBJ databases">
        <title>Sequencing of cultivated peanut Arachis hypogaea provides insights into genome evolution and oil improvement.</title>
        <authorList>
            <person name="Chen X."/>
        </authorList>
    </citation>
    <scope>NUCLEOTIDE SEQUENCE [LARGE SCALE GENOMIC DNA]</scope>
    <source>
        <strain evidence="2">cv. Fuhuasheng</strain>
        <tissue evidence="1">Leaves</tissue>
    </source>
</reference>
<evidence type="ECO:0000313" key="1">
    <source>
        <dbReference type="EMBL" id="RYR39709.1"/>
    </source>
</evidence>
<organism evidence="1 2">
    <name type="scientific">Arachis hypogaea</name>
    <name type="common">Peanut</name>
    <dbReference type="NCBI Taxonomy" id="3818"/>
    <lineage>
        <taxon>Eukaryota</taxon>
        <taxon>Viridiplantae</taxon>
        <taxon>Streptophyta</taxon>
        <taxon>Embryophyta</taxon>
        <taxon>Tracheophyta</taxon>
        <taxon>Spermatophyta</taxon>
        <taxon>Magnoliopsida</taxon>
        <taxon>eudicotyledons</taxon>
        <taxon>Gunneridae</taxon>
        <taxon>Pentapetalae</taxon>
        <taxon>rosids</taxon>
        <taxon>fabids</taxon>
        <taxon>Fabales</taxon>
        <taxon>Fabaceae</taxon>
        <taxon>Papilionoideae</taxon>
        <taxon>50 kb inversion clade</taxon>
        <taxon>dalbergioids sensu lato</taxon>
        <taxon>Dalbergieae</taxon>
        <taxon>Pterocarpus clade</taxon>
        <taxon>Arachis</taxon>
    </lineage>
</organism>
<dbReference type="Proteomes" id="UP000289738">
    <property type="component" value="Chromosome A09"/>
</dbReference>
<protein>
    <submittedName>
        <fullName evidence="1">Uncharacterized protein</fullName>
    </submittedName>
</protein>
<name>A0A445BLZ5_ARAHY</name>
<dbReference type="EMBL" id="SDMP01000009">
    <property type="protein sequence ID" value="RYR39709.1"/>
    <property type="molecule type" value="Genomic_DNA"/>
</dbReference>
<dbReference type="AlphaFoldDB" id="A0A445BLZ5"/>